<dbReference type="EMBL" id="CP008953">
    <property type="protein sequence ID" value="AIG77331.1"/>
    <property type="molecule type" value="Genomic_DNA"/>
</dbReference>
<accession>A0A075UY21</accession>
<dbReference type="Proteomes" id="UP000028492">
    <property type="component" value="Chromosome"/>
</dbReference>
<proteinExistence type="predicted"/>
<dbReference type="KEGG" id="aja:AJAP_22375"/>
<dbReference type="STRING" id="208439.AJAP_22375"/>
<name>A0A075UY21_9PSEU</name>
<dbReference type="HOGENOM" id="CLU_1431827_0_0_11"/>
<evidence type="ECO:0000313" key="1">
    <source>
        <dbReference type="EMBL" id="AIG77331.1"/>
    </source>
</evidence>
<sequence length="189" mass="21609">MPLWTPLAVALLGIIGVVAGQFVNAHREDRRWRREQAREDVRWARERRRWTEERELETERYWRDQRLRIYTAFLAAISNLRVEMRYAGDKLRDGAELDRARRERLLDLAATARDLYAPLGVVGPADVRDQATELIRVFAESLSCLLDGHSVDTAPLLGLVRAFAGTTRQVLGTEPEDLTGHATERSESS</sequence>
<keyword evidence="2" id="KW-1185">Reference proteome</keyword>
<dbReference type="AlphaFoldDB" id="A0A075UY21"/>
<reference evidence="1 2" key="1">
    <citation type="journal article" date="2014" name="J. Biotechnol.">
        <title>Complete genome sequence of the actinobacterium Amycolatopsis japonica MG417-CF17(T) (=DSM 44213T) producing (S,S)-N,N'-ethylenediaminedisuccinic acid.</title>
        <authorList>
            <person name="Stegmann E."/>
            <person name="Albersmeier A."/>
            <person name="Spohn M."/>
            <person name="Gert H."/>
            <person name="Weber T."/>
            <person name="Wohlleben W."/>
            <person name="Kalinowski J."/>
            <person name="Ruckert C."/>
        </authorList>
    </citation>
    <scope>NUCLEOTIDE SEQUENCE [LARGE SCALE GENOMIC DNA]</scope>
    <source>
        <strain evidence="2">MG417-CF17 (DSM 44213)</strain>
    </source>
</reference>
<gene>
    <name evidence="1" type="ORF">AJAP_22375</name>
</gene>
<evidence type="ECO:0000313" key="2">
    <source>
        <dbReference type="Proteomes" id="UP000028492"/>
    </source>
</evidence>
<organism evidence="1 2">
    <name type="scientific">Amycolatopsis japonica</name>
    <dbReference type="NCBI Taxonomy" id="208439"/>
    <lineage>
        <taxon>Bacteria</taxon>
        <taxon>Bacillati</taxon>
        <taxon>Actinomycetota</taxon>
        <taxon>Actinomycetes</taxon>
        <taxon>Pseudonocardiales</taxon>
        <taxon>Pseudonocardiaceae</taxon>
        <taxon>Amycolatopsis</taxon>
        <taxon>Amycolatopsis japonica group</taxon>
    </lineage>
</organism>
<protein>
    <submittedName>
        <fullName evidence="1">Putative membrane protein</fullName>
    </submittedName>
</protein>